<gene>
    <name evidence="1" type="ORF">HPB50_003348</name>
</gene>
<accession>A0ACB7TE98</accession>
<reference evidence="1" key="1">
    <citation type="submission" date="2020-05" db="EMBL/GenBank/DDBJ databases">
        <title>Large-scale comparative analyses of tick genomes elucidate their genetic diversity and vector capacities.</title>
        <authorList>
            <person name="Jia N."/>
            <person name="Wang J."/>
            <person name="Shi W."/>
            <person name="Du L."/>
            <person name="Sun Y."/>
            <person name="Zhan W."/>
            <person name="Jiang J."/>
            <person name="Wang Q."/>
            <person name="Zhang B."/>
            <person name="Ji P."/>
            <person name="Sakyi L.B."/>
            <person name="Cui X."/>
            <person name="Yuan T."/>
            <person name="Jiang B."/>
            <person name="Yang W."/>
            <person name="Lam T.T.-Y."/>
            <person name="Chang Q."/>
            <person name="Ding S."/>
            <person name="Wang X."/>
            <person name="Zhu J."/>
            <person name="Ruan X."/>
            <person name="Zhao L."/>
            <person name="Wei J."/>
            <person name="Que T."/>
            <person name="Du C."/>
            <person name="Cheng J."/>
            <person name="Dai P."/>
            <person name="Han X."/>
            <person name="Huang E."/>
            <person name="Gao Y."/>
            <person name="Liu J."/>
            <person name="Shao H."/>
            <person name="Ye R."/>
            <person name="Li L."/>
            <person name="Wei W."/>
            <person name="Wang X."/>
            <person name="Wang C."/>
            <person name="Yang T."/>
            <person name="Huo Q."/>
            <person name="Li W."/>
            <person name="Guo W."/>
            <person name="Chen H."/>
            <person name="Zhou L."/>
            <person name="Ni X."/>
            <person name="Tian J."/>
            <person name="Zhou Y."/>
            <person name="Sheng Y."/>
            <person name="Liu T."/>
            <person name="Pan Y."/>
            <person name="Xia L."/>
            <person name="Li J."/>
            <person name="Zhao F."/>
            <person name="Cao W."/>
        </authorList>
    </citation>
    <scope>NUCLEOTIDE SEQUENCE</scope>
    <source>
        <strain evidence="1">Hyas-2018</strain>
    </source>
</reference>
<comment type="caution">
    <text evidence="1">The sequence shown here is derived from an EMBL/GenBank/DDBJ whole genome shotgun (WGS) entry which is preliminary data.</text>
</comment>
<protein>
    <submittedName>
        <fullName evidence="1">Uncharacterized protein</fullName>
    </submittedName>
</protein>
<dbReference type="EMBL" id="CM023481">
    <property type="protein sequence ID" value="KAH6944474.1"/>
    <property type="molecule type" value="Genomic_DNA"/>
</dbReference>
<evidence type="ECO:0000313" key="1">
    <source>
        <dbReference type="EMBL" id="KAH6944474.1"/>
    </source>
</evidence>
<name>A0ACB7TE98_HYAAI</name>
<organism evidence="1 2">
    <name type="scientific">Hyalomma asiaticum</name>
    <name type="common">Tick</name>
    <dbReference type="NCBI Taxonomy" id="266040"/>
    <lineage>
        <taxon>Eukaryota</taxon>
        <taxon>Metazoa</taxon>
        <taxon>Ecdysozoa</taxon>
        <taxon>Arthropoda</taxon>
        <taxon>Chelicerata</taxon>
        <taxon>Arachnida</taxon>
        <taxon>Acari</taxon>
        <taxon>Parasitiformes</taxon>
        <taxon>Ixodida</taxon>
        <taxon>Ixodoidea</taxon>
        <taxon>Ixodidae</taxon>
        <taxon>Hyalomminae</taxon>
        <taxon>Hyalomma</taxon>
    </lineage>
</organism>
<proteinExistence type="predicted"/>
<evidence type="ECO:0000313" key="2">
    <source>
        <dbReference type="Proteomes" id="UP000821845"/>
    </source>
</evidence>
<keyword evidence="2" id="KW-1185">Reference proteome</keyword>
<sequence>MLAFPTSTRLHNVHGSVTEGAADMLSPLEHSSHVESYAKAPPLTVIGLKWEYIGASLNSSCKMSLFEESSPILTTSRHRRTPPDTNTVVALRHIPFTASKLGVQAAWDTWGHSLNVQEDCHSSYDTDAQRVLDDLLRDTLQQCMPDVCAWGKQCHPHNQQTQRHAICSGVSIAHWHFGLFGCAGHPELFAQKRGAA</sequence>
<dbReference type="Proteomes" id="UP000821845">
    <property type="component" value="Chromosome 1"/>
</dbReference>